<evidence type="ECO:0000256" key="8">
    <source>
        <dbReference type="ARBA" id="ARBA00023242"/>
    </source>
</evidence>
<sequence>MLFLKLSEPASLDVIDVFFEEYFEGRYTRQRHCREYASSGNILKDDACSRPPPPSPSFPRTQTWLEISAFGGHRGGSRVAPYTPTLELDSGTGTQPGGKLESIAALPIYEDKSHEELRWEDYQLGDKGGPSPAGAIGFGASSTQSSPFALSSTFGQISVNPFSSSTSSNPFAPKTPAFGSSGLDPHLLLHLVLHPLGQLHQQHPPYLYLPSPFGSSSSSAFGSSTSVFGSSSAQGTTPSFGSGLSFGNTQSSPLFQSSTPSLVPATPAFGQTTFSFGQSTPAFGQSSVFSTPSTAFWGNLFSSTPSLLSTSNPLGFGQTTNWSTILECSKFIHHLYLKPSISTPFQVSQPSQSTGAFGFSNFGQMQSAGTSGLGGKPSIFGQNTLGQLYVSVSIFVLSTNTLGHSEKALTYVRSAEDVLSASQSSAVVQPAPVTNPFGTLPVMPQMSIGRTRMSPSIPYGISSLPHSVFTDNLGRCSFCNVHVVTDIISKQVVDKPAPVTISSLLTAWHLSQRQIRYLFFSDDEETPSAHKADALYVARENLSDLVIRPLEQWPSRANPDKTSPPKDTSTPPHGNGNCVLLFLYLVKGLKQLLPLICMDQVRRIKIVSLALNEKFAVISVLLSLSRWSVENGLVKEGLHPVNPKPKPIGQHDDNSIRKVDSYITLTDHRAGEVAIVYEHGADIEALMPKTRHYDYYTEPRIQELVAKERAPNKGLPSCEGFCGWTARLW</sequence>
<dbReference type="FunFam" id="1.10.10.2360:FF:000001">
    <property type="entry name" value="Nuclear pore complex protein Nup98-Nup96"/>
    <property type="match status" value="1"/>
</dbReference>
<dbReference type="Proteomes" id="UP001642360">
    <property type="component" value="Unassembled WGS sequence"/>
</dbReference>
<evidence type="ECO:0000256" key="6">
    <source>
        <dbReference type="ARBA" id="ARBA00023010"/>
    </source>
</evidence>
<evidence type="ECO:0000256" key="2">
    <source>
        <dbReference type="ARBA" id="ARBA00008926"/>
    </source>
</evidence>
<dbReference type="PANTHER" id="PTHR23198:SF6">
    <property type="entry name" value="NUCLEAR PORE COMPLEX PROTEIN NUP98-NUP96"/>
    <property type="match status" value="1"/>
</dbReference>
<dbReference type="GO" id="GO:0015031">
    <property type="term" value="P:protein transport"/>
    <property type="evidence" value="ECO:0007669"/>
    <property type="project" value="UniProtKB-KW"/>
</dbReference>
<evidence type="ECO:0000313" key="10">
    <source>
        <dbReference type="Proteomes" id="UP001642360"/>
    </source>
</evidence>
<keyword evidence="6" id="KW-0811">Translocation</keyword>
<comment type="caution">
    <text evidence="9">The sequence shown here is derived from an EMBL/GenBank/DDBJ whole genome shotgun (WGS) entry which is preliminary data.</text>
</comment>
<comment type="subcellular location">
    <subcellularLocation>
        <location evidence="1">Nucleus</location>
        <location evidence="1">Nuclear pore complex</location>
    </subcellularLocation>
</comment>
<keyword evidence="3" id="KW-0813">Transport</keyword>
<keyword evidence="4" id="KW-0509">mRNA transport</keyword>
<evidence type="ECO:0000256" key="4">
    <source>
        <dbReference type="ARBA" id="ARBA00022816"/>
    </source>
</evidence>
<evidence type="ECO:0000256" key="7">
    <source>
        <dbReference type="ARBA" id="ARBA00023132"/>
    </source>
</evidence>
<keyword evidence="5" id="KW-0653">Protein transport</keyword>
<keyword evidence="10" id="KW-1185">Reference proteome</keyword>
<comment type="similarity">
    <text evidence="2">Belongs to the nucleoporin GLFG family.</text>
</comment>
<protein>
    <submittedName>
        <fullName evidence="9">Uncharacterized protein</fullName>
    </submittedName>
</protein>
<keyword evidence="8" id="KW-0539">Nucleus</keyword>
<organism evidence="9 10">
    <name type="scientific">Ilex paraguariensis</name>
    <name type="common">yerba mate</name>
    <dbReference type="NCBI Taxonomy" id="185542"/>
    <lineage>
        <taxon>Eukaryota</taxon>
        <taxon>Viridiplantae</taxon>
        <taxon>Streptophyta</taxon>
        <taxon>Embryophyta</taxon>
        <taxon>Tracheophyta</taxon>
        <taxon>Spermatophyta</taxon>
        <taxon>Magnoliopsida</taxon>
        <taxon>eudicotyledons</taxon>
        <taxon>Gunneridae</taxon>
        <taxon>Pentapetalae</taxon>
        <taxon>asterids</taxon>
        <taxon>campanulids</taxon>
        <taxon>Aquifoliales</taxon>
        <taxon>Aquifoliaceae</taxon>
        <taxon>Ilex</taxon>
    </lineage>
</organism>
<evidence type="ECO:0000256" key="5">
    <source>
        <dbReference type="ARBA" id="ARBA00022927"/>
    </source>
</evidence>
<dbReference type="AlphaFoldDB" id="A0ABC8TKV5"/>
<dbReference type="EMBL" id="CAUOFW020005029">
    <property type="protein sequence ID" value="CAK9168190.1"/>
    <property type="molecule type" value="Genomic_DNA"/>
</dbReference>
<gene>
    <name evidence="9" type="ORF">ILEXP_LOCUS37527</name>
</gene>
<dbReference type="GO" id="GO:0005643">
    <property type="term" value="C:nuclear pore"/>
    <property type="evidence" value="ECO:0007669"/>
    <property type="project" value="UniProtKB-SubCell"/>
</dbReference>
<dbReference type="PANTHER" id="PTHR23198">
    <property type="entry name" value="NUCLEOPORIN"/>
    <property type="match status" value="1"/>
</dbReference>
<keyword evidence="7" id="KW-0906">Nuclear pore complex</keyword>
<evidence type="ECO:0000313" key="9">
    <source>
        <dbReference type="EMBL" id="CAK9168190.1"/>
    </source>
</evidence>
<dbReference type="Gene3D" id="1.10.10.2360">
    <property type="match status" value="1"/>
</dbReference>
<name>A0ABC8TKV5_9AQUA</name>
<evidence type="ECO:0000256" key="3">
    <source>
        <dbReference type="ARBA" id="ARBA00022448"/>
    </source>
</evidence>
<accession>A0ABC8TKV5</accession>
<dbReference type="InterPro" id="IPR037665">
    <property type="entry name" value="Nucleoporin_S59-like"/>
</dbReference>
<dbReference type="GO" id="GO:0051028">
    <property type="term" value="P:mRNA transport"/>
    <property type="evidence" value="ECO:0007669"/>
    <property type="project" value="UniProtKB-KW"/>
</dbReference>
<reference evidence="9 10" key="1">
    <citation type="submission" date="2024-02" db="EMBL/GenBank/DDBJ databases">
        <authorList>
            <person name="Vignale AGUSTIN F."/>
            <person name="Sosa J E."/>
            <person name="Modenutti C."/>
        </authorList>
    </citation>
    <scope>NUCLEOTIDE SEQUENCE [LARGE SCALE GENOMIC DNA]</scope>
</reference>
<proteinExistence type="inferred from homology"/>
<evidence type="ECO:0000256" key="1">
    <source>
        <dbReference type="ARBA" id="ARBA00004567"/>
    </source>
</evidence>